<sequence>MVDKKRCGHCKFPLPIKEFTNNKRNADGLSSNCRVCAKDIQDERLRRKQDERKSGQSTAPISLR</sequence>
<feature type="region of interest" description="Disordered" evidence="1">
    <location>
        <begin position="44"/>
        <end position="64"/>
    </location>
</feature>
<feature type="compositionally biased region" description="Basic and acidic residues" evidence="1">
    <location>
        <begin position="44"/>
        <end position="54"/>
    </location>
</feature>
<protein>
    <submittedName>
        <fullName evidence="2">Uncharacterized protein</fullName>
    </submittedName>
</protein>
<feature type="compositionally biased region" description="Polar residues" evidence="1">
    <location>
        <begin position="55"/>
        <end position="64"/>
    </location>
</feature>
<proteinExistence type="predicted"/>
<name>A0A0F8WLH2_9ZZZZ</name>
<reference evidence="2" key="1">
    <citation type="journal article" date="2015" name="Nature">
        <title>Complex archaea that bridge the gap between prokaryotes and eukaryotes.</title>
        <authorList>
            <person name="Spang A."/>
            <person name="Saw J.H."/>
            <person name="Jorgensen S.L."/>
            <person name="Zaremba-Niedzwiedzka K."/>
            <person name="Martijn J."/>
            <person name="Lind A.E."/>
            <person name="van Eijk R."/>
            <person name="Schleper C."/>
            <person name="Guy L."/>
            <person name="Ettema T.J."/>
        </authorList>
    </citation>
    <scope>NUCLEOTIDE SEQUENCE</scope>
</reference>
<dbReference type="AlphaFoldDB" id="A0A0F8WLH2"/>
<gene>
    <name evidence="2" type="ORF">LCGC14_3138680</name>
</gene>
<evidence type="ECO:0000256" key="1">
    <source>
        <dbReference type="SAM" id="MobiDB-lite"/>
    </source>
</evidence>
<accession>A0A0F8WLH2</accession>
<comment type="caution">
    <text evidence="2">The sequence shown here is derived from an EMBL/GenBank/DDBJ whole genome shotgun (WGS) entry which is preliminary data.</text>
</comment>
<organism evidence="2">
    <name type="scientific">marine sediment metagenome</name>
    <dbReference type="NCBI Taxonomy" id="412755"/>
    <lineage>
        <taxon>unclassified sequences</taxon>
        <taxon>metagenomes</taxon>
        <taxon>ecological metagenomes</taxon>
    </lineage>
</organism>
<dbReference type="EMBL" id="LAZR01068739">
    <property type="protein sequence ID" value="KKK49080.1"/>
    <property type="molecule type" value="Genomic_DNA"/>
</dbReference>
<evidence type="ECO:0000313" key="2">
    <source>
        <dbReference type="EMBL" id="KKK49080.1"/>
    </source>
</evidence>